<gene>
    <name evidence="1" type="ORF">EES38_21555</name>
</gene>
<evidence type="ECO:0000313" key="1">
    <source>
        <dbReference type="EMBL" id="RQW61038.1"/>
    </source>
</evidence>
<keyword evidence="2" id="KW-1185">Reference proteome</keyword>
<comment type="caution">
    <text evidence="1">The sequence shown here is derived from an EMBL/GenBank/DDBJ whole genome shotgun (WGS) entry which is preliminary data.</text>
</comment>
<reference evidence="1 2" key="1">
    <citation type="submission" date="2018-11" db="EMBL/GenBank/DDBJ databases">
        <title>Vibrio LJC006 sp. nov., isolated from seawater during the bloom of the enteromorpha.</title>
        <authorList>
            <person name="Liang J."/>
        </authorList>
    </citation>
    <scope>NUCLEOTIDE SEQUENCE [LARGE SCALE GENOMIC DNA]</scope>
    <source>
        <strain evidence="1 2">LJC006</strain>
    </source>
</reference>
<protein>
    <recommendedName>
        <fullName evidence="3">Holin</fullName>
    </recommendedName>
</protein>
<dbReference type="AlphaFoldDB" id="A0A3N9TAD0"/>
<dbReference type="EMBL" id="RJVQ01000021">
    <property type="protein sequence ID" value="RQW61038.1"/>
    <property type="molecule type" value="Genomic_DNA"/>
</dbReference>
<dbReference type="RefSeq" id="WP_124939262.1">
    <property type="nucleotide sequence ID" value="NZ_RJVQ01000021.1"/>
</dbReference>
<evidence type="ECO:0000313" key="2">
    <source>
        <dbReference type="Proteomes" id="UP000281112"/>
    </source>
</evidence>
<proteinExistence type="predicted"/>
<dbReference type="Proteomes" id="UP000281112">
    <property type="component" value="Unassembled WGS sequence"/>
</dbReference>
<accession>A0A3N9TAD0</accession>
<name>A0A3N9TAD0_9VIBR</name>
<sequence>MSKVLTTVGKRLKQPSTWKGLSTLAVTAGYVAGEVATGGLLGGVLALIGAVTGLHDTLRDEDKANDGRIAVSN</sequence>
<organism evidence="1 2">
    <name type="scientific">Vibrio viridaestus</name>
    <dbReference type="NCBI Taxonomy" id="2487322"/>
    <lineage>
        <taxon>Bacteria</taxon>
        <taxon>Pseudomonadati</taxon>
        <taxon>Pseudomonadota</taxon>
        <taxon>Gammaproteobacteria</taxon>
        <taxon>Vibrionales</taxon>
        <taxon>Vibrionaceae</taxon>
        <taxon>Vibrio</taxon>
    </lineage>
</organism>
<evidence type="ECO:0008006" key="3">
    <source>
        <dbReference type="Google" id="ProtNLM"/>
    </source>
</evidence>